<feature type="compositionally biased region" description="Basic and acidic residues" evidence="1">
    <location>
        <begin position="1"/>
        <end position="11"/>
    </location>
</feature>
<sequence length="399" mass="44146">MRLHADVESLSHRQRRSASTPRAVAPPRTETTGPADARTIAALQRTAGNAAVARALRGPGDAPVQRAPRRSDSTDSVNSPALRAEVTFDTERKILWDRVNEVHALSQNPGFRKAVGAFLDHIHEDVRSAAGGETRTAEVDHGVVDAIITGLQHPHVLGHRLQYRWYVRNQRNEGFYESLAARAQEAASHGSVWSKLGAAEPIERAQVGRAVVLESSVQGYLFNGLLFGLPNWSASPTLQALWKQLSQTYSRGLEGWVDAHVLEGRDDTSVLATIEWPELRQRIGRGVEGMNVVVYRPVRDPDRGVHDLEPVDMYQVRSDEDFAALPAVPGDQAWRDRQTAVDREQKTRLADEVEPRETALDQLADSLEQLAATHGIAKEMFRFRLSETPANTPHATMDA</sequence>
<gene>
    <name evidence="2" type="ORF">G3I18_18980</name>
</gene>
<feature type="region of interest" description="Disordered" evidence="1">
    <location>
        <begin position="55"/>
        <end position="82"/>
    </location>
</feature>
<reference evidence="2 3" key="1">
    <citation type="submission" date="2020-01" db="EMBL/GenBank/DDBJ databases">
        <title>Insect and environment-associated Actinomycetes.</title>
        <authorList>
            <person name="Currrie C."/>
            <person name="Chevrette M."/>
            <person name="Carlson C."/>
            <person name="Stubbendieck R."/>
            <person name="Wendt-Pienkowski E."/>
        </authorList>
    </citation>
    <scope>NUCLEOTIDE SEQUENCE [LARGE SCALE GENOMIC DNA]</scope>
    <source>
        <strain evidence="2 3">SID8189</strain>
    </source>
</reference>
<protein>
    <submittedName>
        <fullName evidence="2">Uncharacterized protein</fullName>
    </submittedName>
</protein>
<keyword evidence="3" id="KW-1185">Reference proteome</keyword>
<dbReference type="RefSeq" id="WP_163089636.1">
    <property type="nucleotide sequence ID" value="NZ_JAAGNA010000664.1"/>
</dbReference>
<organism evidence="2 3">
    <name type="scientific">Actinospica acidiphila</name>
    <dbReference type="NCBI Taxonomy" id="304899"/>
    <lineage>
        <taxon>Bacteria</taxon>
        <taxon>Bacillati</taxon>
        <taxon>Actinomycetota</taxon>
        <taxon>Actinomycetes</taxon>
        <taxon>Catenulisporales</taxon>
        <taxon>Actinospicaceae</taxon>
        <taxon>Actinospica</taxon>
    </lineage>
</organism>
<dbReference type="EMBL" id="JAAGNA010000664">
    <property type="protein sequence ID" value="NEC50636.1"/>
    <property type="molecule type" value="Genomic_DNA"/>
</dbReference>
<accession>A0A9X5CLF4</accession>
<evidence type="ECO:0000313" key="2">
    <source>
        <dbReference type="EMBL" id="NEC50636.1"/>
    </source>
</evidence>
<proteinExistence type="predicted"/>
<dbReference type="Proteomes" id="UP000471745">
    <property type="component" value="Unassembled WGS sequence"/>
</dbReference>
<dbReference type="AlphaFoldDB" id="A0A9X5CLF4"/>
<evidence type="ECO:0000256" key="1">
    <source>
        <dbReference type="SAM" id="MobiDB-lite"/>
    </source>
</evidence>
<evidence type="ECO:0000313" key="3">
    <source>
        <dbReference type="Proteomes" id="UP000471745"/>
    </source>
</evidence>
<comment type="caution">
    <text evidence="2">The sequence shown here is derived from an EMBL/GenBank/DDBJ whole genome shotgun (WGS) entry which is preliminary data.</text>
</comment>
<dbReference type="SUPFAM" id="SSF52309">
    <property type="entry name" value="N-(deoxy)ribosyltransferase-like"/>
    <property type="match status" value="1"/>
</dbReference>
<name>A0A9X5CLF4_9ACTN</name>
<feature type="region of interest" description="Disordered" evidence="1">
    <location>
        <begin position="1"/>
        <end position="37"/>
    </location>
</feature>